<evidence type="ECO:0000313" key="2">
    <source>
        <dbReference type="EMBL" id="CAL1525838.1"/>
    </source>
</evidence>
<evidence type="ECO:0000256" key="1">
    <source>
        <dbReference type="SAM" id="Phobius"/>
    </source>
</evidence>
<comment type="caution">
    <text evidence="2">The sequence shown here is derived from an EMBL/GenBank/DDBJ whole genome shotgun (WGS) entry which is preliminary data.</text>
</comment>
<keyword evidence="1" id="KW-0472">Membrane</keyword>
<keyword evidence="1" id="KW-0812">Transmembrane</keyword>
<keyword evidence="3" id="KW-1185">Reference proteome</keyword>
<organism evidence="2 3">
    <name type="scientific">Lymnaea stagnalis</name>
    <name type="common">Great pond snail</name>
    <name type="synonym">Helix stagnalis</name>
    <dbReference type="NCBI Taxonomy" id="6523"/>
    <lineage>
        <taxon>Eukaryota</taxon>
        <taxon>Metazoa</taxon>
        <taxon>Spiralia</taxon>
        <taxon>Lophotrochozoa</taxon>
        <taxon>Mollusca</taxon>
        <taxon>Gastropoda</taxon>
        <taxon>Heterobranchia</taxon>
        <taxon>Euthyneura</taxon>
        <taxon>Panpulmonata</taxon>
        <taxon>Hygrophila</taxon>
        <taxon>Lymnaeoidea</taxon>
        <taxon>Lymnaeidae</taxon>
        <taxon>Lymnaea</taxon>
    </lineage>
</organism>
<evidence type="ECO:0000313" key="3">
    <source>
        <dbReference type="Proteomes" id="UP001497497"/>
    </source>
</evidence>
<keyword evidence="1" id="KW-1133">Transmembrane helix</keyword>
<dbReference type="PANTHER" id="PTHR31389:SF4">
    <property type="entry name" value="LD39211P"/>
    <property type="match status" value="1"/>
</dbReference>
<dbReference type="Pfam" id="PF07801">
    <property type="entry name" value="DUF1647"/>
    <property type="match status" value="1"/>
</dbReference>
<feature type="transmembrane region" description="Helical" evidence="1">
    <location>
        <begin position="12"/>
        <end position="30"/>
    </location>
</feature>
<name>A0AAV2GWS4_LYMST</name>
<gene>
    <name evidence="2" type="ORF">GSLYS_00000015001</name>
</gene>
<protein>
    <submittedName>
        <fullName evidence="2">Uncharacterized protein</fullName>
    </submittedName>
</protein>
<dbReference type="Proteomes" id="UP001497497">
    <property type="component" value="Unassembled WGS sequence"/>
</dbReference>
<accession>A0AAV2GWS4</accession>
<dbReference type="EMBL" id="CAXITT010000001">
    <property type="protein sequence ID" value="CAL1525838.1"/>
    <property type="molecule type" value="Genomic_DNA"/>
</dbReference>
<sequence length="409" mass="46714">MTCLTSWKLKRFQCMLVLGALSVLLILVFYSRNTNIINVLYFQWKEDNTSKSTLLTSPISGSNLTLEEFISHFQTLLVQPSDSPVQHFKNDCGSGAGACTPNCSRPLSNSSDERLTDVLLSANLTLSNQQRDTILSIADSIPENDIIFLSASSSNHYDEMQAMFHNLHTVVFPILPNITVVLFDIGLTEEQRIRTEKFCRCRLVRFPVEKFPPHMKENICYSWKPVIIRATMEKARQILVYQDASIRWTSDIVKVLNRTRTFGLQYHRDDLFSRISLHTMREMFDYFGESPCAFSPFPEIGANNGMYKNDPFVIRAVLEPWARCALEPSCMCPVPPATVISCNKPVIEHRCHRFDQSAMGMITAKLFNKDIHRILGPSYHYVDINRGHNMKDYFGSLENLQTNTSTSKV</sequence>
<dbReference type="InterPro" id="IPR012444">
    <property type="entry name" value="DUF1647"/>
</dbReference>
<dbReference type="PANTHER" id="PTHR31389">
    <property type="entry name" value="LD39211P"/>
    <property type="match status" value="1"/>
</dbReference>
<dbReference type="AlphaFoldDB" id="A0AAV2GWS4"/>
<reference evidence="2 3" key="1">
    <citation type="submission" date="2024-04" db="EMBL/GenBank/DDBJ databases">
        <authorList>
            <consortium name="Genoscope - CEA"/>
            <person name="William W."/>
        </authorList>
    </citation>
    <scope>NUCLEOTIDE SEQUENCE [LARGE SCALE GENOMIC DNA]</scope>
</reference>
<proteinExistence type="predicted"/>